<gene>
    <name evidence="2" type="ORF">CSW57_04445</name>
</gene>
<dbReference type="EMBL" id="PEBD01000004">
    <property type="protein sequence ID" value="PHV68969.1"/>
    <property type="molecule type" value="Genomic_DNA"/>
</dbReference>
<dbReference type="AlphaFoldDB" id="A0A2G3PSY4"/>
<evidence type="ECO:0000313" key="3">
    <source>
        <dbReference type="Proteomes" id="UP000225108"/>
    </source>
</evidence>
<evidence type="ECO:0000313" key="2">
    <source>
        <dbReference type="EMBL" id="PHV68969.1"/>
    </source>
</evidence>
<evidence type="ECO:0000259" key="1">
    <source>
        <dbReference type="Pfam" id="PF20815"/>
    </source>
</evidence>
<sequence length="196" mass="21915">MSEHEFHAQYVAAPVRRRDEVFAKPYPVPAQPGVYGWWFKTMPADMDTSKCVRRDDGLVLLYAGISPSKPSAAGVASKQNIRRRIKLHYAGNASVSTLRKSLGCLLSQELGIELRRVGPSERCTFGAGEARLSEWMARNALVSWITHPRPWMLEDELIETLVLPLNIDGAHNAFTPVLRQARRSAMARAKELPPLP</sequence>
<dbReference type="InterPro" id="IPR049311">
    <property type="entry name" value="GIY_YIG_cat"/>
</dbReference>
<dbReference type="Pfam" id="PF20815">
    <property type="entry name" value="GIY_YIG_2"/>
    <property type="match status" value="1"/>
</dbReference>
<organism evidence="2 3">
    <name type="scientific">Williamsia marianensis</name>
    <dbReference type="NCBI Taxonomy" id="85044"/>
    <lineage>
        <taxon>Bacteria</taxon>
        <taxon>Bacillati</taxon>
        <taxon>Actinomycetota</taxon>
        <taxon>Actinomycetes</taxon>
        <taxon>Mycobacteriales</taxon>
        <taxon>Nocardiaceae</taxon>
        <taxon>Williamsia</taxon>
    </lineage>
</organism>
<dbReference type="Proteomes" id="UP000225108">
    <property type="component" value="Unassembled WGS sequence"/>
</dbReference>
<proteinExistence type="predicted"/>
<reference evidence="2 3" key="1">
    <citation type="submission" date="2017-10" db="EMBL/GenBank/DDBJ databases">
        <title>The draft genome sequence of Williamsia sp. BULT 1.1 isolated from the semi-arid grassland soils from South Africa.</title>
        <authorList>
            <person name="Kabwe M.H."/>
            <person name="Govender N."/>
            <person name="Mutseka Lunga P."/>
            <person name="Vikram S."/>
            <person name="Makhalanyane T.P."/>
        </authorList>
    </citation>
    <scope>NUCLEOTIDE SEQUENCE [LARGE SCALE GENOMIC DNA]</scope>
    <source>
        <strain evidence="2 3">BULT 1.1</strain>
    </source>
</reference>
<dbReference type="RefSeq" id="WP_099382043.1">
    <property type="nucleotide sequence ID" value="NZ_PEBD01000004.1"/>
</dbReference>
<name>A0A2G3PSY4_WILMA</name>
<feature type="domain" description="GIY-YIG catalytic" evidence="1">
    <location>
        <begin position="33"/>
        <end position="180"/>
    </location>
</feature>
<comment type="caution">
    <text evidence="2">The sequence shown here is derived from an EMBL/GenBank/DDBJ whole genome shotgun (WGS) entry which is preliminary data.</text>
</comment>
<protein>
    <recommendedName>
        <fullName evidence="1">GIY-YIG catalytic domain-containing protein</fullName>
    </recommendedName>
</protein>
<accession>A0A2G3PSY4</accession>